<dbReference type="AlphaFoldDB" id="A0A0E9MTJ8"/>
<dbReference type="InterPro" id="IPR025737">
    <property type="entry name" value="FApF"/>
</dbReference>
<evidence type="ECO:0008006" key="3">
    <source>
        <dbReference type="Google" id="ProtNLM"/>
    </source>
</evidence>
<protein>
    <recommendedName>
        <fullName evidence="3">Transporter</fullName>
    </recommendedName>
</protein>
<evidence type="ECO:0000313" key="2">
    <source>
        <dbReference type="Proteomes" id="UP000033202"/>
    </source>
</evidence>
<dbReference type="Proteomes" id="UP000033202">
    <property type="component" value="Unassembled WGS sequence"/>
</dbReference>
<dbReference type="Pfam" id="PF13557">
    <property type="entry name" value="Phenol_MetA_deg"/>
    <property type="match status" value="1"/>
</dbReference>
<sequence>MRHLIAALVTLSAPALAEERDFCPERPGLDTPPCIVDRGHVVLESSAVDWTLDRQPGSRVDTLLVGDTLMRAGMTDRLEAQIGWTAFGRVRTRDESGVMHMAGVGDVTLALKLGLLNPGGGGLAIALKPVATLPTGGQAIGAGTWSTGLLLPVSYSLGKGAQLIATPEIDAAPDQDGSGRHLAWGSAAGVQVALTAAVSMSVEAQLIRDRDPAGHSTRALGEASLAWQPGPNTQFDIGAVAGLNRASPDLELIAGIARRF</sequence>
<proteinExistence type="predicted"/>
<dbReference type="RefSeq" id="WP_046349577.1">
    <property type="nucleotide sequence ID" value="NZ_BBWU01000051.1"/>
</dbReference>
<evidence type="ECO:0000313" key="1">
    <source>
        <dbReference type="EMBL" id="GAO40818.1"/>
    </source>
</evidence>
<organism evidence="1 2">
    <name type="scientific">Sphingomonas changbaiensis NBRC 104936</name>
    <dbReference type="NCBI Taxonomy" id="1219043"/>
    <lineage>
        <taxon>Bacteria</taxon>
        <taxon>Pseudomonadati</taxon>
        <taxon>Pseudomonadota</taxon>
        <taxon>Alphaproteobacteria</taxon>
        <taxon>Sphingomonadales</taxon>
        <taxon>Sphingomonadaceae</taxon>
        <taxon>Sphingomonas</taxon>
    </lineage>
</organism>
<gene>
    <name evidence="1" type="ORF">SCH01S_51_01510</name>
</gene>
<dbReference type="EMBL" id="BBWU01000051">
    <property type="protein sequence ID" value="GAO40818.1"/>
    <property type="molecule type" value="Genomic_DNA"/>
</dbReference>
<reference evidence="1 2" key="1">
    <citation type="submission" date="2015-04" db="EMBL/GenBank/DDBJ databases">
        <title>Whole genome shotgun sequence of Sphingomonas changbaiensis NBRC 104936.</title>
        <authorList>
            <person name="Katano-Makiyama Y."/>
            <person name="Hosoyama A."/>
            <person name="Hashimoto M."/>
            <person name="Noguchi M."/>
            <person name="Tsuchikane K."/>
            <person name="Ohji S."/>
            <person name="Yamazoe A."/>
            <person name="Ichikawa N."/>
            <person name="Kimura A."/>
            <person name="Fujita N."/>
        </authorList>
    </citation>
    <scope>NUCLEOTIDE SEQUENCE [LARGE SCALE GENOMIC DNA]</scope>
    <source>
        <strain evidence="1 2">NBRC 104936</strain>
    </source>
</reference>
<comment type="caution">
    <text evidence="1">The sequence shown here is derived from an EMBL/GenBank/DDBJ whole genome shotgun (WGS) entry which is preliminary data.</text>
</comment>
<name>A0A0E9MTJ8_9SPHN</name>
<keyword evidence="2" id="KW-1185">Reference proteome</keyword>
<dbReference type="STRING" id="1219043.SCH01S_51_01510"/>
<accession>A0A0E9MTJ8</accession>